<evidence type="ECO:0000256" key="4">
    <source>
        <dbReference type="ARBA" id="ARBA00022989"/>
    </source>
</evidence>
<dbReference type="PANTHER" id="PTHR19282:SF544">
    <property type="entry name" value="TETRASPANIN"/>
    <property type="match status" value="1"/>
</dbReference>
<dbReference type="PIRSF" id="PIRSF002419">
    <property type="entry name" value="Tetraspanin"/>
    <property type="match status" value="1"/>
</dbReference>
<reference evidence="8" key="2">
    <citation type="submission" date="2023-11" db="UniProtKB">
        <authorList>
            <consortium name="WormBaseParasite"/>
        </authorList>
    </citation>
    <scope>IDENTIFICATION</scope>
</reference>
<dbReference type="Pfam" id="PF00335">
    <property type="entry name" value="Tetraspanin"/>
    <property type="match status" value="1"/>
</dbReference>
<evidence type="ECO:0000313" key="7">
    <source>
        <dbReference type="Proteomes" id="UP000050792"/>
    </source>
</evidence>
<dbReference type="PROSITE" id="PS51257">
    <property type="entry name" value="PROKAR_LIPOPROTEIN"/>
    <property type="match status" value="1"/>
</dbReference>
<protein>
    <recommendedName>
        <fullName evidence="9">Tetraspanin</fullName>
    </recommendedName>
</protein>
<proteinExistence type="inferred from homology"/>
<reference evidence="7" key="1">
    <citation type="submission" date="2022-06" db="EMBL/GenBank/DDBJ databases">
        <authorList>
            <person name="Berger JAMES D."/>
            <person name="Berger JAMES D."/>
        </authorList>
    </citation>
    <scope>NUCLEOTIDE SEQUENCE [LARGE SCALE GENOMIC DNA]</scope>
</reference>
<dbReference type="PANTHER" id="PTHR19282">
    <property type="entry name" value="TETRASPANIN"/>
    <property type="match status" value="1"/>
</dbReference>
<dbReference type="PRINTS" id="PR00259">
    <property type="entry name" value="TMFOUR"/>
</dbReference>
<keyword evidence="5 6" id="KW-0472">Membrane</keyword>
<name>A0AA85G000_9TREM</name>
<keyword evidence="7" id="KW-1185">Reference proteome</keyword>
<dbReference type="InterPro" id="IPR008952">
    <property type="entry name" value="Tetraspanin_EC2_sf"/>
</dbReference>
<sequence>MCWKGSSLMCVKCLLLCLNVIFILVGLSSIVIACWALFWPQIFLDIMGPHLLRISAYSTISIGGVILLLSILGCAGAALENRCILVTFFTLLCGLFMACLVIGTLTTVFRRDLIILMVNRMSVAVQQDYGNSDFWTELLDLLQSRLKCCAVEDNQADLYLRSVWYSRQIHQSSVFGTNSIRLLSQEYDNNLGIPSVVNVPVSCCVYSLETKEFSNRTACQIGSLKSNLNPYLNPHGCANVIIALLYQYFIPLIIMVVILAVLMMAGLILGLLLLRSFSVDDYPEINLRENV</sequence>
<dbReference type="GO" id="GO:0005886">
    <property type="term" value="C:plasma membrane"/>
    <property type="evidence" value="ECO:0007669"/>
    <property type="project" value="TreeGrafter"/>
</dbReference>
<feature type="transmembrane region" description="Helical" evidence="6">
    <location>
        <begin position="20"/>
        <end position="44"/>
    </location>
</feature>
<dbReference type="AlphaFoldDB" id="A0AA85G000"/>
<feature type="transmembrane region" description="Helical" evidence="6">
    <location>
        <begin position="56"/>
        <end position="78"/>
    </location>
</feature>
<dbReference type="InterPro" id="IPR000301">
    <property type="entry name" value="Tetraspanin_animals"/>
</dbReference>
<evidence type="ECO:0000256" key="1">
    <source>
        <dbReference type="ARBA" id="ARBA00004141"/>
    </source>
</evidence>
<evidence type="ECO:0000256" key="3">
    <source>
        <dbReference type="ARBA" id="ARBA00022692"/>
    </source>
</evidence>
<dbReference type="InterPro" id="IPR018503">
    <property type="entry name" value="Tetraspanin_CS"/>
</dbReference>
<evidence type="ECO:0000313" key="8">
    <source>
        <dbReference type="WBParaSite" id="SRDH1_74220.1"/>
    </source>
</evidence>
<evidence type="ECO:0008006" key="9">
    <source>
        <dbReference type="Google" id="ProtNLM"/>
    </source>
</evidence>
<evidence type="ECO:0000256" key="2">
    <source>
        <dbReference type="ARBA" id="ARBA00006840"/>
    </source>
</evidence>
<dbReference type="WBParaSite" id="SRDH1_74220.1">
    <property type="protein sequence ID" value="SRDH1_74220.1"/>
    <property type="gene ID" value="SRDH1_74220"/>
</dbReference>
<organism evidence="7 8">
    <name type="scientific">Schistosoma rodhaini</name>
    <dbReference type="NCBI Taxonomy" id="6188"/>
    <lineage>
        <taxon>Eukaryota</taxon>
        <taxon>Metazoa</taxon>
        <taxon>Spiralia</taxon>
        <taxon>Lophotrochozoa</taxon>
        <taxon>Platyhelminthes</taxon>
        <taxon>Trematoda</taxon>
        <taxon>Digenea</taxon>
        <taxon>Strigeidida</taxon>
        <taxon>Schistosomatoidea</taxon>
        <taxon>Schistosomatidae</taxon>
        <taxon>Schistosoma</taxon>
    </lineage>
</organism>
<dbReference type="Proteomes" id="UP000050792">
    <property type="component" value="Unassembled WGS sequence"/>
</dbReference>
<feature type="transmembrane region" description="Helical" evidence="6">
    <location>
        <begin position="248"/>
        <end position="274"/>
    </location>
</feature>
<evidence type="ECO:0000256" key="5">
    <source>
        <dbReference type="ARBA" id="ARBA00023136"/>
    </source>
</evidence>
<keyword evidence="4 6" id="KW-1133">Transmembrane helix</keyword>
<accession>A0AA85G000</accession>
<dbReference type="InterPro" id="IPR018499">
    <property type="entry name" value="Tetraspanin/Peripherin"/>
</dbReference>
<feature type="transmembrane region" description="Helical" evidence="6">
    <location>
        <begin position="84"/>
        <end position="109"/>
    </location>
</feature>
<evidence type="ECO:0000256" key="6">
    <source>
        <dbReference type="SAM" id="Phobius"/>
    </source>
</evidence>
<dbReference type="PROSITE" id="PS00421">
    <property type="entry name" value="TM4_1"/>
    <property type="match status" value="1"/>
</dbReference>
<keyword evidence="3 6" id="KW-0812">Transmembrane</keyword>
<comment type="similarity">
    <text evidence="2">Belongs to the tetraspanin (TM4SF) family.</text>
</comment>
<comment type="subcellular location">
    <subcellularLocation>
        <location evidence="1">Membrane</location>
        <topology evidence="1">Multi-pass membrane protein</topology>
    </subcellularLocation>
</comment>
<dbReference type="Gene3D" id="1.10.1450.10">
    <property type="entry name" value="Tetraspanin"/>
    <property type="match status" value="1"/>
</dbReference>